<feature type="domain" description="HAMP" evidence="13">
    <location>
        <begin position="77"/>
        <end position="130"/>
    </location>
</feature>
<dbReference type="Gene3D" id="1.10.287.130">
    <property type="match status" value="1"/>
</dbReference>
<keyword evidence="8 11" id="KW-1133">Transmembrane helix</keyword>
<dbReference type="SMART" id="SM00388">
    <property type="entry name" value="HisKA"/>
    <property type="match status" value="1"/>
</dbReference>
<keyword evidence="15" id="KW-1185">Reference proteome</keyword>
<evidence type="ECO:0000256" key="4">
    <source>
        <dbReference type="ARBA" id="ARBA00022553"/>
    </source>
</evidence>
<gene>
    <name evidence="14" type="ORF">HNR42_002140</name>
</gene>
<reference evidence="14 15" key="1">
    <citation type="submission" date="2020-08" db="EMBL/GenBank/DDBJ databases">
        <title>Genomic Encyclopedia of Type Strains, Phase IV (KMG-IV): sequencing the most valuable type-strain genomes for metagenomic binning, comparative biology and taxonomic classification.</title>
        <authorList>
            <person name="Goeker M."/>
        </authorList>
    </citation>
    <scope>NUCLEOTIDE SEQUENCE [LARGE SCALE GENOMIC DNA]</scope>
    <source>
        <strain evidence="14 15">DSM 21458</strain>
    </source>
</reference>
<dbReference type="PANTHER" id="PTHR45436:SF5">
    <property type="entry name" value="SENSOR HISTIDINE KINASE TRCS"/>
    <property type="match status" value="1"/>
</dbReference>
<comment type="catalytic activity">
    <reaction evidence="1">
        <text>ATP + protein L-histidine = ADP + protein N-phospho-L-histidine.</text>
        <dbReference type="EC" id="2.7.13.3"/>
    </reaction>
</comment>
<proteinExistence type="predicted"/>
<dbReference type="EMBL" id="JACHHG010000007">
    <property type="protein sequence ID" value="MBB6098705.1"/>
    <property type="molecule type" value="Genomic_DNA"/>
</dbReference>
<organism evidence="14 15">
    <name type="scientific">Deinobacterium chartae</name>
    <dbReference type="NCBI Taxonomy" id="521158"/>
    <lineage>
        <taxon>Bacteria</taxon>
        <taxon>Thermotogati</taxon>
        <taxon>Deinococcota</taxon>
        <taxon>Deinococci</taxon>
        <taxon>Deinococcales</taxon>
        <taxon>Deinococcaceae</taxon>
        <taxon>Deinobacterium</taxon>
    </lineage>
</organism>
<dbReference type="RefSeq" id="WP_183987388.1">
    <property type="nucleotide sequence ID" value="NZ_JACHHG010000007.1"/>
</dbReference>
<dbReference type="InterPro" id="IPR003660">
    <property type="entry name" value="HAMP_dom"/>
</dbReference>
<dbReference type="InterPro" id="IPR036890">
    <property type="entry name" value="HATPase_C_sf"/>
</dbReference>
<dbReference type="InterPro" id="IPR003594">
    <property type="entry name" value="HATPase_dom"/>
</dbReference>
<evidence type="ECO:0000256" key="11">
    <source>
        <dbReference type="SAM" id="Phobius"/>
    </source>
</evidence>
<dbReference type="Pfam" id="PF00512">
    <property type="entry name" value="HisKA"/>
    <property type="match status" value="1"/>
</dbReference>
<dbReference type="PROSITE" id="PS50109">
    <property type="entry name" value="HIS_KIN"/>
    <property type="match status" value="1"/>
</dbReference>
<dbReference type="CDD" id="cd00082">
    <property type="entry name" value="HisKA"/>
    <property type="match status" value="1"/>
</dbReference>
<keyword evidence="7 14" id="KW-0418">Kinase</keyword>
<keyword evidence="10 11" id="KW-0472">Membrane</keyword>
<dbReference type="GO" id="GO:0000155">
    <property type="term" value="F:phosphorelay sensor kinase activity"/>
    <property type="evidence" value="ECO:0007669"/>
    <property type="project" value="InterPro"/>
</dbReference>
<dbReference type="Gene3D" id="3.30.565.10">
    <property type="entry name" value="Histidine kinase-like ATPase, C-terminal domain"/>
    <property type="match status" value="1"/>
</dbReference>
<keyword evidence="5" id="KW-0808">Transferase</keyword>
<dbReference type="AlphaFoldDB" id="A0A841I475"/>
<evidence type="ECO:0000256" key="7">
    <source>
        <dbReference type="ARBA" id="ARBA00022777"/>
    </source>
</evidence>
<evidence type="ECO:0000256" key="3">
    <source>
        <dbReference type="ARBA" id="ARBA00012438"/>
    </source>
</evidence>
<dbReference type="InterPro" id="IPR005467">
    <property type="entry name" value="His_kinase_dom"/>
</dbReference>
<dbReference type="CDD" id="cd00075">
    <property type="entry name" value="HATPase"/>
    <property type="match status" value="1"/>
</dbReference>
<feature type="transmembrane region" description="Helical" evidence="11">
    <location>
        <begin position="20"/>
        <end position="40"/>
    </location>
</feature>
<dbReference type="PROSITE" id="PS50885">
    <property type="entry name" value="HAMP"/>
    <property type="match status" value="1"/>
</dbReference>
<sequence length="356" mass="38829">MTAFTLLRPFRATSLRAQVAVVVALLSFVPNLVMVTVLIWPSYQRNAEGAAALFAPLGLWMLCVALLSGGIGYLLSRGLLSPLQHLATDLEALGLRDRLRVGPRAGDPQEVVLLRRSFDELLERLEVEQSRRAAFMATLMHDLKTPLIAANHLLEVLRSTDLPAPERVELADRIIEENKGLLELVRKMVEAHRFEREGVILHRQNTDLRALAALIAARAQPSAQQRGIRLSVSGEGHAWADPRELERALGNLLDNALRYARSRVSLEVSASCLAVIDDGPGLPAPLEELAQPFNAQPVQIAGQSYTAGTGGLGLFIARRIVEAHGGTLQAERAGGYTRLTIRLDTPRNPRVTGVTA</sequence>
<name>A0A841I475_9DEIO</name>
<evidence type="ECO:0000256" key="8">
    <source>
        <dbReference type="ARBA" id="ARBA00022989"/>
    </source>
</evidence>
<dbReference type="InterPro" id="IPR050428">
    <property type="entry name" value="TCS_sensor_his_kinase"/>
</dbReference>
<dbReference type="PRINTS" id="PR00344">
    <property type="entry name" value="BCTRLSENSOR"/>
</dbReference>
<evidence type="ECO:0000256" key="2">
    <source>
        <dbReference type="ARBA" id="ARBA00004370"/>
    </source>
</evidence>
<evidence type="ECO:0000259" key="13">
    <source>
        <dbReference type="PROSITE" id="PS50885"/>
    </source>
</evidence>
<keyword evidence="9" id="KW-0902">Two-component regulatory system</keyword>
<keyword evidence="6 11" id="KW-0812">Transmembrane</keyword>
<dbReference type="EC" id="2.7.13.3" evidence="3"/>
<dbReference type="Pfam" id="PF02518">
    <property type="entry name" value="HATPase_c"/>
    <property type="match status" value="1"/>
</dbReference>
<keyword evidence="4" id="KW-0597">Phosphoprotein</keyword>
<dbReference type="SMART" id="SM00387">
    <property type="entry name" value="HATPase_c"/>
    <property type="match status" value="1"/>
</dbReference>
<feature type="domain" description="Histidine kinase" evidence="12">
    <location>
        <begin position="138"/>
        <end position="347"/>
    </location>
</feature>
<evidence type="ECO:0000259" key="12">
    <source>
        <dbReference type="PROSITE" id="PS50109"/>
    </source>
</evidence>
<evidence type="ECO:0000313" key="15">
    <source>
        <dbReference type="Proteomes" id="UP000569951"/>
    </source>
</evidence>
<comment type="caution">
    <text evidence="14">The sequence shown here is derived from an EMBL/GenBank/DDBJ whole genome shotgun (WGS) entry which is preliminary data.</text>
</comment>
<evidence type="ECO:0000256" key="9">
    <source>
        <dbReference type="ARBA" id="ARBA00023012"/>
    </source>
</evidence>
<evidence type="ECO:0000256" key="5">
    <source>
        <dbReference type="ARBA" id="ARBA00022679"/>
    </source>
</evidence>
<evidence type="ECO:0000313" key="14">
    <source>
        <dbReference type="EMBL" id="MBB6098705.1"/>
    </source>
</evidence>
<dbReference type="InterPro" id="IPR003661">
    <property type="entry name" value="HisK_dim/P_dom"/>
</dbReference>
<dbReference type="PANTHER" id="PTHR45436">
    <property type="entry name" value="SENSOR HISTIDINE KINASE YKOH"/>
    <property type="match status" value="1"/>
</dbReference>
<dbReference type="InterPro" id="IPR004358">
    <property type="entry name" value="Sig_transdc_His_kin-like_C"/>
</dbReference>
<dbReference type="InterPro" id="IPR036097">
    <property type="entry name" value="HisK_dim/P_sf"/>
</dbReference>
<protein>
    <recommendedName>
        <fullName evidence="3">histidine kinase</fullName>
        <ecNumber evidence="3">2.7.13.3</ecNumber>
    </recommendedName>
</protein>
<accession>A0A841I475</accession>
<dbReference type="SUPFAM" id="SSF55874">
    <property type="entry name" value="ATPase domain of HSP90 chaperone/DNA topoisomerase II/histidine kinase"/>
    <property type="match status" value="1"/>
</dbReference>
<dbReference type="GO" id="GO:0005886">
    <property type="term" value="C:plasma membrane"/>
    <property type="evidence" value="ECO:0007669"/>
    <property type="project" value="TreeGrafter"/>
</dbReference>
<comment type="subcellular location">
    <subcellularLocation>
        <location evidence="2">Membrane</location>
    </subcellularLocation>
</comment>
<evidence type="ECO:0000256" key="10">
    <source>
        <dbReference type="ARBA" id="ARBA00023136"/>
    </source>
</evidence>
<feature type="transmembrane region" description="Helical" evidence="11">
    <location>
        <begin position="52"/>
        <end position="75"/>
    </location>
</feature>
<evidence type="ECO:0000256" key="1">
    <source>
        <dbReference type="ARBA" id="ARBA00000085"/>
    </source>
</evidence>
<dbReference type="Proteomes" id="UP000569951">
    <property type="component" value="Unassembled WGS sequence"/>
</dbReference>
<dbReference type="SUPFAM" id="SSF47384">
    <property type="entry name" value="Homodimeric domain of signal transducing histidine kinase"/>
    <property type="match status" value="1"/>
</dbReference>
<evidence type="ECO:0000256" key="6">
    <source>
        <dbReference type="ARBA" id="ARBA00022692"/>
    </source>
</evidence>